<proteinExistence type="inferred from homology"/>
<dbReference type="InterPro" id="IPR029062">
    <property type="entry name" value="Class_I_gatase-like"/>
</dbReference>
<dbReference type="SUPFAM" id="SSF52317">
    <property type="entry name" value="Class I glutamine amidotransferase-like"/>
    <property type="match status" value="1"/>
</dbReference>
<evidence type="ECO:0000259" key="2">
    <source>
        <dbReference type="Pfam" id="PF01965"/>
    </source>
</evidence>
<sequence>MSDLENALNGKSVAILVANGFEESHMTSLHKALVLTGANVKIVSPEKGVVNSWHGNGWGHFFPANAHLATSMSHHFDAVVIPGGSRHVNRLISDPQTARFMRGFMEDNKPVALVEDAPKILAEAGLLEARTVFAEEDIQDILSEKGATAADAEIHVDDMLVTSKFADEALVEKFADCILSYEPEAWEAA</sequence>
<dbReference type="Proteomes" id="UP000476030">
    <property type="component" value="Unassembled WGS sequence"/>
</dbReference>
<keyword evidence="4" id="KW-1185">Reference proteome</keyword>
<accession>A0A6L8W6C0</accession>
<reference evidence="3 4" key="1">
    <citation type="submission" date="2019-12" db="EMBL/GenBank/DDBJ databases">
        <title>Snethiella sp. nov. sp. isolated from sea sand.</title>
        <authorList>
            <person name="Kim J."/>
            <person name="Jeong S.E."/>
            <person name="Jung H.S."/>
            <person name="Jeon C.O."/>
        </authorList>
    </citation>
    <scope>NUCLEOTIDE SEQUENCE [LARGE SCALE GENOMIC DNA]</scope>
    <source>
        <strain evidence="3 4">DP05</strain>
    </source>
</reference>
<evidence type="ECO:0000313" key="3">
    <source>
        <dbReference type="EMBL" id="MZR30608.1"/>
    </source>
</evidence>
<dbReference type="PANTHER" id="PTHR42733">
    <property type="entry name" value="DJ-1 PROTEIN"/>
    <property type="match status" value="1"/>
</dbReference>
<gene>
    <name evidence="3" type="ORF">GQE98_08175</name>
</gene>
<organism evidence="3 4">
    <name type="scientific">Sneathiella litorea</name>
    <dbReference type="NCBI Taxonomy" id="2606216"/>
    <lineage>
        <taxon>Bacteria</taxon>
        <taxon>Pseudomonadati</taxon>
        <taxon>Pseudomonadota</taxon>
        <taxon>Alphaproteobacteria</taxon>
        <taxon>Sneathiellales</taxon>
        <taxon>Sneathiellaceae</taxon>
        <taxon>Sneathiella</taxon>
    </lineage>
</organism>
<comment type="caution">
    <text evidence="3">The sequence shown here is derived from an EMBL/GenBank/DDBJ whole genome shotgun (WGS) entry which is preliminary data.</text>
</comment>
<evidence type="ECO:0000256" key="1">
    <source>
        <dbReference type="ARBA" id="ARBA00008542"/>
    </source>
</evidence>
<dbReference type="InterPro" id="IPR002818">
    <property type="entry name" value="DJ-1/PfpI"/>
</dbReference>
<evidence type="ECO:0000313" key="4">
    <source>
        <dbReference type="Proteomes" id="UP000476030"/>
    </source>
</evidence>
<dbReference type="PANTHER" id="PTHR42733:SF12">
    <property type="entry name" value="PROTEINASE"/>
    <property type="match status" value="1"/>
</dbReference>
<dbReference type="EMBL" id="WTUW01000002">
    <property type="protein sequence ID" value="MZR30608.1"/>
    <property type="molecule type" value="Genomic_DNA"/>
</dbReference>
<dbReference type="Gene3D" id="3.40.50.880">
    <property type="match status" value="1"/>
</dbReference>
<dbReference type="RefSeq" id="WP_161315175.1">
    <property type="nucleotide sequence ID" value="NZ_WTUW01000002.1"/>
</dbReference>
<dbReference type="AlphaFoldDB" id="A0A6L8W6C0"/>
<name>A0A6L8W6C0_9PROT</name>
<dbReference type="InterPro" id="IPR006286">
    <property type="entry name" value="C56_PfpI-like"/>
</dbReference>
<comment type="similarity">
    <text evidence="1">Belongs to the peptidase C56 family.</text>
</comment>
<protein>
    <submittedName>
        <fullName evidence="3">Peptidase C56</fullName>
    </submittedName>
</protein>
<dbReference type="Pfam" id="PF01965">
    <property type="entry name" value="DJ-1_PfpI"/>
    <property type="match status" value="1"/>
</dbReference>
<feature type="domain" description="DJ-1/PfpI" evidence="2">
    <location>
        <begin position="11"/>
        <end position="169"/>
    </location>
</feature>